<dbReference type="SUPFAM" id="SSF55961">
    <property type="entry name" value="Bet v1-like"/>
    <property type="match status" value="1"/>
</dbReference>
<proteinExistence type="inferred from homology"/>
<dbReference type="Gene3D" id="3.30.530.20">
    <property type="match status" value="1"/>
</dbReference>
<evidence type="ECO:0000256" key="1">
    <source>
        <dbReference type="ARBA" id="ARBA00006817"/>
    </source>
</evidence>
<evidence type="ECO:0000259" key="2">
    <source>
        <dbReference type="Pfam" id="PF08327"/>
    </source>
</evidence>
<gene>
    <name evidence="3" type="ORF">MHL29_13830</name>
</gene>
<dbReference type="Proteomes" id="UP001521931">
    <property type="component" value="Unassembled WGS sequence"/>
</dbReference>
<sequence length="150" mass="16509">MTITTDRIERETLIAAPQDRVWAMVAQPGWWVADEGSLTDEVAEEGRSVLAKNSAYGEFPVRVEKVDPTSYLAYRWASAFPGVELRDDNSTLVEFTLTPEGDGTRLRVVESGFGSLAGATEQIDQAQQQNADGWIEVLDGFRSRVEKAAA</sequence>
<dbReference type="InterPro" id="IPR013538">
    <property type="entry name" value="ASHA1/2-like_C"/>
</dbReference>
<evidence type="ECO:0000313" key="4">
    <source>
        <dbReference type="Proteomes" id="UP001521931"/>
    </source>
</evidence>
<feature type="domain" description="Activator of Hsp90 ATPase homologue 1/2-like C-terminal" evidence="2">
    <location>
        <begin position="16"/>
        <end position="145"/>
    </location>
</feature>
<reference evidence="3 4" key="1">
    <citation type="submission" date="2022-02" db="EMBL/GenBank/DDBJ databases">
        <title>Uncovering new skin microbiome diversity through culturing and metagenomics.</title>
        <authorList>
            <person name="Conlan S."/>
            <person name="Deming C."/>
            <person name="Nisc Comparative Sequencing Program N."/>
            <person name="Segre J.A."/>
        </authorList>
    </citation>
    <scope>NUCLEOTIDE SEQUENCE [LARGE SCALE GENOMIC DNA]</scope>
    <source>
        <strain evidence="3 4">ACRQZ</strain>
    </source>
</reference>
<dbReference type="RefSeq" id="WP_239265415.1">
    <property type="nucleotide sequence ID" value="NZ_DAMCTM010000005.1"/>
</dbReference>
<protein>
    <submittedName>
        <fullName evidence="3">SRPBCC domain-containing protein</fullName>
    </submittedName>
</protein>
<organism evidence="3 4">
    <name type="scientific">Arsenicicoccus bolidensis</name>
    <dbReference type="NCBI Taxonomy" id="229480"/>
    <lineage>
        <taxon>Bacteria</taxon>
        <taxon>Bacillati</taxon>
        <taxon>Actinomycetota</taxon>
        <taxon>Actinomycetes</taxon>
        <taxon>Micrococcales</taxon>
        <taxon>Intrasporangiaceae</taxon>
        <taxon>Arsenicicoccus</taxon>
    </lineage>
</organism>
<comment type="similarity">
    <text evidence="1">Belongs to the AHA1 family.</text>
</comment>
<dbReference type="Pfam" id="PF08327">
    <property type="entry name" value="AHSA1"/>
    <property type="match status" value="1"/>
</dbReference>
<dbReference type="EMBL" id="JAKRCV010000052">
    <property type="protein sequence ID" value="MCG7322959.1"/>
    <property type="molecule type" value="Genomic_DNA"/>
</dbReference>
<evidence type="ECO:0000313" key="3">
    <source>
        <dbReference type="EMBL" id="MCG7322959.1"/>
    </source>
</evidence>
<comment type="caution">
    <text evidence="3">The sequence shown here is derived from an EMBL/GenBank/DDBJ whole genome shotgun (WGS) entry which is preliminary data.</text>
</comment>
<dbReference type="InterPro" id="IPR023393">
    <property type="entry name" value="START-like_dom_sf"/>
</dbReference>
<accession>A0ABS9Q5A0</accession>
<keyword evidence="4" id="KW-1185">Reference proteome</keyword>
<name>A0ABS9Q5A0_9MICO</name>